<sequence>MTENTFPICKVDALVHFFRNEVLTGQEAKHFTKNDITPTPKPDSIQKLYMRILQLLYNIRPECHYMVPIAENVPVLQECVIPVMSVYLRMCQFLPICHVYDFQLNDLLNPKAKRTITIMSGIVNFLNFRKLRFEMTSEYQQSFRADMDRLQAYTKGVKEAEKKIEKLTTIPPEQQAEAKELAAALSELQSATAHQYQEVNAANEQVAEWKTAIAERSQKLNQRKVDVATLKDDIAKLKSQIVESPEELRNEMERMKENVKNIKLTKEQADERLVELQIKVQGINQSEAEILILYKLLQDLQAGMDKMNIQQEENQGIAALNEKMQKELKNLVSEEGQLKRALGMKNDKLSKQQIRRQKRKEAVEHDRQNCIGQYDQVHQKREEIVEQIREISRETQQIKEKIQGLRDVCSEATDKAQELYDRLLTTLDQFHKRFESHIVQGNEDIMKIKAHY</sequence>
<dbReference type="GO" id="GO:0045132">
    <property type="term" value="P:meiotic chromosome segregation"/>
    <property type="evidence" value="ECO:0007669"/>
    <property type="project" value="TreeGrafter"/>
</dbReference>
<keyword evidence="8 12" id="KW-0175">Coiled coil</keyword>
<dbReference type="EMBL" id="JAERUA010000014">
    <property type="protein sequence ID" value="KAI1891009.1"/>
    <property type="molecule type" value="Genomic_DNA"/>
</dbReference>
<evidence type="ECO:0000256" key="4">
    <source>
        <dbReference type="ARBA" id="ARBA00022454"/>
    </source>
</evidence>
<evidence type="ECO:0000256" key="10">
    <source>
        <dbReference type="ARBA" id="ARBA00023306"/>
    </source>
</evidence>
<evidence type="ECO:0000256" key="3">
    <source>
        <dbReference type="ARBA" id="ARBA00005498"/>
    </source>
</evidence>
<evidence type="ECO:0000256" key="2">
    <source>
        <dbReference type="ARBA" id="ARBA00004629"/>
    </source>
</evidence>
<dbReference type="Pfam" id="PF03800">
    <property type="entry name" value="Nuf2"/>
    <property type="match status" value="1"/>
</dbReference>
<evidence type="ECO:0000256" key="12">
    <source>
        <dbReference type="SAM" id="Coils"/>
    </source>
</evidence>
<dbReference type="GO" id="GO:0051383">
    <property type="term" value="P:kinetochore organization"/>
    <property type="evidence" value="ECO:0007669"/>
    <property type="project" value="TreeGrafter"/>
</dbReference>
<evidence type="ECO:0000256" key="7">
    <source>
        <dbReference type="ARBA" id="ARBA00022838"/>
    </source>
</evidence>
<comment type="caution">
    <text evidence="14">The sequence shown here is derived from an EMBL/GenBank/DDBJ whole genome shotgun (WGS) entry which is preliminary data.</text>
</comment>
<reference evidence="14" key="1">
    <citation type="submission" date="2021-01" db="EMBL/GenBank/DDBJ databases">
        <authorList>
            <person name="Zahm M."/>
            <person name="Roques C."/>
            <person name="Cabau C."/>
            <person name="Klopp C."/>
            <person name="Donnadieu C."/>
            <person name="Jouanno E."/>
            <person name="Lampietro C."/>
            <person name="Louis A."/>
            <person name="Herpin A."/>
            <person name="Echchiki A."/>
            <person name="Berthelot C."/>
            <person name="Parey E."/>
            <person name="Roest-Crollius H."/>
            <person name="Braasch I."/>
            <person name="Postlethwait J."/>
            <person name="Bobe J."/>
            <person name="Montfort J."/>
            <person name="Bouchez O."/>
            <person name="Begum T."/>
            <person name="Mejri S."/>
            <person name="Adams A."/>
            <person name="Chen W.-J."/>
            <person name="Guiguen Y."/>
        </authorList>
    </citation>
    <scope>NUCLEOTIDE SEQUENCE</scope>
    <source>
        <tissue evidence="14">Blood</tissue>
    </source>
</reference>
<dbReference type="GO" id="GO:0051315">
    <property type="term" value="P:attachment of mitotic spindle microtubules to kinetochore"/>
    <property type="evidence" value="ECO:0007669"/>
    <property type="project" value="TreeGrafter"/>
</dbReference>
<keyword evidence="7" id="KW-0995">Kinetochore</keyword>
<keyword evidence="6" id="KW-0498">Mitosis</keyword>
<organism evidence="14 15">
    <name type="scientific">Albula goreensis</name>
    <dbReference type="NCBI Taxonomy" id="1534307"/>
    <lineage>
        <taxon>Eukaryota</taxon>
        <taxon>Metazoa</taxon>
        <taxon>Chordata</taxon>
        <taxon>Craniata</taxon>
        <taxon>Vertebrata</taxon>
        <taxon>Euteleostomi</taxon>
        <taxon>Actinopterygii</taxon>
        <taxon>Neopterygii</taxon>
        <taxon>Teleostei</taxon>
        <taxon>Albuliformes</taxon>
        <taxon>Albulidae</taxon>
        <taxon>Albula</taxon>
    </lineage>
</organism>
<evidence type="ECO:0000256" key="8">
    <source>
        <dbReference type="ARBA" id="ARBA00023054"/>
    </source>
</evidence>
<dbReference type="GO" id="GO:0031262">
    <property type="term" value="C:Ndc80 complex"/>
    <property type="evidence" value="ECO:0007669"/>
    <property type="project" value="InterPro"/>
</dbReference>
<dbReference type="PANTHER" id="PTHR21650">
    <property type="entry name" value="MEMBRALIN/KINETOCHORE PROTEIN NUF2"/>
    <property type="match status" value="1"/>
</dbReference>
<evidence type="ECO:0000256" key="11">
    <source>
        <dbReference type="ARBA" id="ARBA00023328"/>
    </source>
</evidence>
<dbReference type="GO" id="GO:0005634">
    <property type="term" value="C:nucleus"/>
    <property type="evidence" value="ECO:0007669"/>
    <property type="project" value="UniProtKB-SubCell"/>
</dbReference>
<comment type="subcellular location">
    <subcellularLocation>
        <location evidence="2">Chromosome</location>
        <location evidence="2">Centromere</location>
        <location evidence="2">Kinetochore</location>
    </subcellularLocation>
    <subcellularLocation>
        <location evidence="1">Nucleus</location>
    </subcellularLocation>
</comment>
<evidence type="ECO:0000259" key="13">
    <source>
        <dbReference type="Pfam" id="PF03800"/>
    </source>
</evidence>
<evidence type="ECO:0000313" key="15">
    <source>
        <dbReference type="Proteomes" id="UP000829720"/>
    </source>
</evidence>
<feature type="domain" description="Kinetochore protein Nuf2 N-terminal" evidence="13">
    <location>
        <begin position="4"/>
        <end position="142"/>
    </location>
</feature>
<dbReference type="GO" id="GO:0044877">
    <property type="term" value="F:protein-containing complex binding"/>
    <property type="evidence" value="ECO:0007669"/>
    <property type="project" value="TreeGrafter"/>
</dbReference>
<name>A0A8T3D055_9TELE</name>
<dbReference type="GO" id="GO:0007052">
    <property type="term" value="P:mitotic spindle organization"/>
    <property type="evidence" value="ECO:0007669"/>
    <property type="project" value="TreeGrafter"/>
</dbReference>
<dbReference type="AlphaFoldDB" id="A0A8T3D055"/>
<keyword evidence="15" id="KW-1185">Reference proteome</keyword>
<evidence type="ECO:0000256" key="6">
    <source>
        <dbReference type="ARBA" id="ARBA00022776"/>
    </source>
</evidence>
<keyword evidence="5" id="KW-0132">Cell division</keyword>
<keyword evidence="9" id="KW-0539">Nucleus</keyword>
<gene>
    <name evidence="14" type="ORF">AGOR_G00159450</name>
</gene>
<dbReference type="GO" id="GO:0051301">
    <property type="term" value="P:cell division"/>
    <property type="evidence" value="ECO:0007669"/>
    <property type="project" value="UniProtKB-KW"/>
</dbReference>
<protein>
    <recommendedName>
        <fullName evidence="13">Kinetochore protein Nuf2 N-terminal domain-containing protein</fullName>
    </recommendedName>
</protein>
<dbReference type="OrthoDB" id="8194677at2759"/>
<keyword evidence="11" id="KW-0137">Centromere</keyword>
<evidence type="ECO:0000256" key="1">
    <source>
        <dbReference type="ARBA" id="ARBA00004123"/>
    </source>
</evidence>
<dbReference type="Proteomes" id="UP000829720">
    <property type="component" value="Unassembled WGS sequence"/>
</dbReference>
<dbReference type="PANTHER" id="PTHR21650:SF2">
    <property type="entry name" value="KINETOCHORE PROTEIN NUF2"/>
    <property type="match status" value="1"/>
</dbReference>
<feature type="coiled-coil region" evidence="12">
    <location>
        <begin position="314"/>
        <end position="341"/>
    </location>
</feature>
<accession>A0A8T3D055</accession>
<evidence type="ECO:0000256" key="5">
    <source>
        <dbReference type="ARBA" id="ARBA00022618"/>
    </source>
</evidence>
<keyword evidence="4" id="KW-0158">Chromosome</keyword>
<feature type="coiled-coil region" evidence="12">
    <location>
        <begin position="220"/>
        <end position="286"/>
    </location>
</feature>
<evidence type="ECO:0000313" key="14">
    <source>
        <dbReference type="EMBL" id="KAI1891009.1"/>
    </source>
</evidence>
<comment type="similarity">
    <text evidence="3">Belongs to the NUF2 family.</text>
</comment>
<evidence type="ECO:0000256" key="9">
    <source>
        <dbReference type="ARBA" id="ARBA00023242"/>
    </source>
</evidence>
<dbReference type="InterPro" id="IPR005549">
    <property type="entry name" value="Kinetochore_Nuf2_N"/>
</dbReference>
<dbReference type="InterPro" id="IPR038275">
    <property type="entry name" value="Nuf2_N_sf"/>
</dbReference>
<keyword evidence="10" id="KW-0131">Cell cycle</keyword>
<proteinExistence type="inferred from homology"/>
<feature type="coiled-coil region" evidence="12">
    <location>
        <begin position="374"/>
        <end position="408"/>
    </location>
</feature>
<dbReference type="Gene3D" id="1.10.418.60">
    <property type="entry name" value="Ncd80 complex, Nuf2 subunit"/>
    <property type="match status" value="1"/>
</dbReference>